<dbReference type="Proteomes" id="UP000315200">
    <property type="component" value="Unassembled WGS sequence"/>
</dbReference>
<reference evidence="3 7" key="3">
    <citation type="submission" date="2019-11" db="EMBL/GenBank/DDBJ databases">
        <title>FDA dAtabase for Regulatory Grade micrObial Sequences (FDA-ARGOS): Supporting development and validation of Infectious Disease Dx tests.</title>
        <authorList>
            <person name="Turner S."/>
            <person name="Byrd R."/>
            <person name="Tallon L."/>
            <person name="Sadzewicz L."/>
            <person name="Vavikolanu K."/>
            <person name="Mehta A."/>
            <person name="Aluvathingal J."/>
            <person name="Nadendla S."/>
            <person name="Myers T."/>
            <person name="Yan Y."/>
            <person name="Sichtig H."/>
        </authorList>
    </citation>
    <scope>NUCLEOTIDE SEQUENCE [LARGE SCALE GENOMIC DNA]</scope>
    <source>
        <strain evidence="3 7">FDAARGOS_739</strain>
    </source>
</reference>
<reference evidence="4 5" key="1">
    <citation type="submission" date="2016-10" db="EMBL/GenBank/DDBJ databases">
        <authorList>
            <person name="Varghese N."/>
            <person name="Submissions S."/>
        </authorList>
    </citation>
    <scope>NUCLEOTIDE SEQUENCE [LARGE SCALE GENOMIC DNA]</scope>
    <source>
        <strain evidence="4 5">NLAE-zl-C196</strain>
    </source>
</reference>
<evidence type="ECO:0000313" key="1">
    <source>
        <dbReference type="EMBL" id="GEA36704.1"/>
    </source>
</evidence>
<organism evidence="1 6">
    <name type="scientific">Enterocloster clostridioformis</name>
    <dbReference type="NCBI Taxonomy" id="1531"/>
    <lineage>
        <taxon>Bacteria</taxon>
        <taxon>Bacillati</taxon>
        <taxon>Bacillota</taxon>
        <taxon>Clostridia</taxon>
        <taxon>Lachnospirales</taxon>
        <taxon>Lachnospiraceae</taxon>
        <taxon>Enterocloster</taxon>
    </lineage>
</organism>
<dbReference type="EMBL" id="BJLB01000001">
    <property type="protein sequence ID" value="GEA36704.1"/>
    <property type="molecule type" value="Genomic_DNA"/>
</dbReference>
<dbReference type="GeneID" id="57960407"/>
<dbReference type="EMBL" id="FOIO01000077">
    <property type="protein sequence ID" value="SEU16657.1"/>
    <property type="molecule type" value="Genomic_DNA"/>
</dbReference>
<evidence type="ECO:0000313" key="7">
    <source>
        <dbReference type="Proteomes" id="UP000501069"/>
    </source>
</evidence>
<reference evidence="2 8" key="4">
    <citation type="journal article" date="2020" name="Cell Host Microbe">
        <title>Functional and Genomic Variation between Human-Derived Isolates of Lachnospiraceae Reveals Inter- and Intra-Species Diversity.</title>
        <authorList>
            <person name="Sorbara M.T."/>
            <person name="Littmann E.R."/>
            <person name="Fontana E."/>
            <person name="Moody T.U."/>
            <person name="Kohout C.E."/>
            <person name="Gjonbalaj M."/>
            <person name="Eaton V."/>
            <person name="Seok R."/>
            <person name="Leiner I.M."/>
            <person name="Pamer E.G."/>
        </authorList>
    </citation>
    <scope>NUCLEOTIDE SEQUENCE [LARGE SCALE GENOMIC DNA]</scope>
    <source>
        <strain evidence="2 8">MSK.2.26</strain>
    </source>
</reference>
<dbReference type="EMBL" id="JAAISW010000056">
    <property type="protein sequence ID" value="NSJ46170.1"/>
    <property type="molecule type" value="Genomic_DNA"/>
</dbReference>
<dbReference type="Proteomes" id="UP000719916">
    <property type="component" value="Unassembled WGS sequence"/>
</dbReference>
<accession>A0A1I2WI43</accession>
<evidence type="ECO:0008006" key="9">
    <source>
        <dbReference type="Google" id="ProtNLM"/>
    </source>
</evidence>
<reference evidence="1 6" key="2">
    <citation type="submission" date="2019-06" db="EMBL/GenBank/DDBJ databases">
        <title>Draft genome sequence of [Clostridium] clostridioforme NBRC 113352.</title>
        <authorList>
            <person name="Miura T."/>
            <person name="Furukawa M."/>
            <person name="Shimamura M."/>
            <person name="Ohyama Y."/>
            <person name="Yamazoe A."/>
            <person name="Kawasaki H."/>
        </authorList>
    </citation>
    <scope>NUCLEOTIDE SEQUENCE [LARGE SCALE GENOMIC DNA]</scope>
    <source>
        <strain evidence="1 6">NBRC 113352</strain>
    </source>
</reference>
<gene>
    <name evidence="1" type="ORF">Ccl03g_24170</name>
    <name evidence="3" type="ORF">FOC47_04445</name>
    <name evidence="2" type="ORF">G5B26_21930</name>
    <name evidence="4" type="ORF">SAMN05216521_107722</name>
</gene>
<proteinExistence type="predicted"/>
<evidence type="ECO:0000313" key="3">
    <source>
        <dbReference type="EMBL" id="QIX89908.1"/>
    </source>
</evidence>
<evidence type="ECO:0000313" key="4">
    <source>
        <dbReference type="EMBL" id="SEU16657.1"/>
    </source>
</evidence>
<dbReference type="Proteomes" id="UP000501069">
    <property type="component" value="Chromosome"/>
</dbReference>
<dbReference type="RefSeq" id="WP_002585252.1">
    <property type="nucleotide sequence ID" value="NZ_AP031445.1"/>
</dbReference>
<reference evidence="2" key="5">
    <citation type="submission" date="2020-02" db="EMBL/GenBank/DDBJ databases">
        <authorList>
            <person name="Littmann E."/>
            <person name="Sorbara M."/>
        </authorList>
    </citation>
    <scope>NUCLEOTIDE SEQUENCE</scope>
    <source>
        <strain evidence="2">MSK.2.26</strain>
    </source>
</reference>
<protein>
    <recommendedName>
        <fullName evidence="9">Transposase</fullName>
    </recommendedName>
</protein>
<evidence type="ECO:0000313" key="6">
    <source>
        <dbReference type="Proteomes" id="UP000315200"/>
    </source>
</evidence>
<dbReference type="AlphaFoldDB" id="A0A1I2WI43"/>
<sequence length="124" mass="14216">MEPGGEREPVTICGYESRYDQILETALNEYADVPCSDYYRDGYNLALRMKEYREAHLLFLHDSRVPATNNLAGRLLRFIKRKQNPAVSLRSIKSLELLCDSMSVLFLMRKEGGSLYDKVSTVFG</sequence>
<dbReference type="EMBL" id="CP050964">
    <property type="protein sequence ID" value="QIX89908.1"/>
    <property type="molecule type" value="Genomic_DNA"/>
</dbReference>
<evidence type="ECO:0000313" key="8">
    <source>
        <dbReference type="Proteomes" id="UP000719916"/>
    </source>
</evidence>
<dbReference type="Proteomes" id="UP000182121">
    <property type="component" value="Unassembled WGS sequence"/>
</dbReference>
<evidence type="ECO:0000313" key="2">
    <source>
        <dbReference type="EMBL" id="NSJ46170.1"/>
    </source>
</evidence>
<name>A0A1I2WI43_9FIRM</name>
<evidence type="ECO:0000313" key="5">
    <source>
        <dbReference type="Proteomes" id="UP000182121"/>
    </source>
</evidence>